<feature type="non-terminal residue" evidence="1">
    <location>
        <position position="1"/>
    </location>
</feature>
<proteinExistence type="predicted"/>
<keyword evidence="2" id="KW-1185">Reference proteome</keyword>
<sequence>AIARLCLVIPPSRVPLISSQALESSSGVVTADHSFAAILKSISRAEELQVRWRKYTEDIVPLDAIVSDANKRSKDSDRKARLRKHP</sequence>
<evidence type="ECO:0000313" key="2">
    <source>
        <dbReference type="Proteomes" id="UP001519460"/>
    </source>
</evidence>
<dbReference type="EMBL" id="JACVVK020000383">
    <property type="protein sequence ID" value="KAK7476166.1"/>
    <property type="molecule type" value="Genomic_DNA"/>
</dbReference>
<gene>
    <name evidence="1" type="ORF">BaRGS_00032590</name>
</gene>
<dbReference type="Proteomes" id="UP001519460">
    <property type="component" value="Unassembled WGS sequence"/>
</dbReference>
<protein>
    <submittedName>
        <fullName evidence="1">Uncharacterized protein</fullName>
    </submittedName>
</protein>
<name>A0ABD0JMJ3_9CAEN</name>
<reference evidence="1 2" key="1">
    <citation type="journal article" date="2023" name="Sci. Data">
        <title>Genome assembly of the Korean intertidal mud-creeper Batillaria attramentaria.</title>
        <authorList>
            <person name="Patra A.K."/>
            <person name="Ho P.T."/>
            <person name="Jun S."/>
            <person name="Lee S.J."/>
            <person name="Kim Y."/>
            <person name="Won Y.J."/>
        </authorList>
    </citation>
    <scope>NUCLEOTIDE SEQUENCE [LARGE SCALE GENOMIC DNA]</scope>
    <source>
        <strain evidence="1">Wonlab-2016</strain>
    </source>
</reference>
<dbReference type="AlphaFoldDB" id="A0ABD0JMJ3"/>
<comment type="caution">
    <text evidence="1">The sequence shown here is derived from an EMBL/GenBank/DDBJ whole genome shotgun (WGS) entry which is preliminary data.</text>
</comment>
<organism evidence="1 2">
    <name type="scientific">Batillaria attramentaria</name>
    <dbReference type="NCBI Taxonomy" id="370345"/>
    <lineage>
        <taxon>Eukaryota</taxon>
        <taxon>Metazoa</taxon>
        <taxon>Spiralia</taxon>
        <taxon>Lophotrochozoa</taxon>
        <taxon>Mollusca</taxon>
        <taxon>Gastropoda</taxon>
        <taxon>Caenogastropoda</taxon>
        <taxon>Sorbeoconcha</taxon>
        <taxon>Cerithioidea</taxon>
        <taxon>Batillariidae</taxon>
        <taxon>Batillaria</taxon>
    </lineage>
</organism>
<evidence type="ECO:0000313" key="1">
    <source>
        <dbReference type="EMBL" id="KAK7476166.1"/>
    </source>
</evidence>
<accession>A0ABD0JMJ3</accession>